<gene>
    <name evidence="2" type="ORF">Cadr_000000616</name>
</gene>
<comment type="caution">
    <text evidence="2">The sequence shown here is derived from an EMBL/GenBank/DDBJ whole genome shotgun (WGS) entry which is preliminary data.</text>
</comment>
<organism evidence="2 3">
    <name type="scientific">Camelus dromedarius</name>
    <name type="common">Dromedary</name>
    <name type="synonym">Arabian camel</name>
    <dbReference type="NCBI Taxonomy" id="9838"/>
    <lineage>
        <taxon>Eukaryota</taxon>
        <taxon>Metazoa</taxon>
        <taxon>Chordata</taxon>
        <taxon>Craniata</taxon>
        <taxon>Vertebrata</taxon>
        <taxon>Euteleostomi</taxon>
        <taxon>Mammalia</taxon>
        <taxon>Eutheria</taxon>
        <taxon>Laurasiatheria</taxon>
        <taxon>Artiodactyla</taxon>
        <taxon>Tylopoda</taxon>
        <taxon>Camelidae</taxon>
        <taxon>Camelus</taxon>
    </lineage>
</organism>
<feature type="compositionally biased region" description="Pro residues" evidence="1">
    <location>
        <begin position="412"/>
        <end position="425"/>
    </location>
</feature>
<sequence>MWLPGAPRATQRGPRRAPASSERQAGPSTEGQMRSHAGAPLRVTPASCPQPGGHPLYQSPRALELILLGPQSRRLRKAGVCRPAAHTLLVLHFLFVWKVHVLTQVTGHSRGCCPGTAEETEARGEMTGPPGHGAEASGHAPPPLDVTSFSSAGWCIPPAAPASGVVAGACSATLLRLAAFPENTVQCLPALSLSPDPALSPGMICRRTGSQAWETLLVGCGPHAHLFSTALYERRQWQLGPQELEIPRAGGQLLESSKEGLCFQEEDRAGVTSPFLMSEWLQDGPSPAQLCQGRGHGVDRAGSLSCMGSAQLVCGPARGDFLCPRSDHSEQKAFFSLEEQGRLTLRYAGLKTQDGLTGKGAVGSGQGGGHVSLFQVRAPPFGGGQPNGNAHIPSPLGGALGTFRDEILSPSALPPPSSLLPPPPSLQASLRANVGAGPSVSLRPRAPCLGRLSETREEAWLPGRLQCDPASPGNSPNLGPQRTSGNSERGTEGEGVRDASEVRLRKEGPRFILFCSGRASKRKRPCLSLSPRWHEFGSGKTPACFADVAEGAFLSASIEVTLKLLDLEAWLAQSSEKLSHAVWPLRVRSADCVLALKGAGPVRPCERERGLQWDKCADWFPCGAMGALGPSPHSQANADPVLPQEPPGLPLTLLKVVKIELGSLAGIETPEVICQVKGEGGGRLWFPYPSPQSPGWLGPAGAEHGGEGKQEGDLSDHQLVRTLEKNASFQAVIQRAGPGKSTLLWKQTDVSIEGILDSGSGRPRIKPGWAMIWVLGPSSQPTWSRGKLSGGDSRRGAGETQAKGVCQCGVRGLCEACSGRLPGTSLSSRVSGLIHSFLSPQRNPLYSSPGLTPASLSGPCTGCQLDVLGGRGPGSHLLGCQRSAAAALPSAGSPAANTWTGSPGAGQLSELWFLLRLRLWPSVEEGEPGAAGWPVGSPLGPGCGIIKAGPEEVLPGGRVRKQGTGCLAELAQLADDL</sequence>
<name>A0A5N4EJK1_CAMDR</name>
<feature type="compositionally biased region" description="Polar residues" evidence="1">
    <location>
        <begin position="21"/>
        <end position="32"/>
    </location>
</feature>
<evidence type="ECO:0000256" key="1">
    <source>
        <dbReference type="SAM" id="MobiDB-lite"/>
    </source>
</evidence>
<protein>
    <submittedName>
        <fullName evidence="2">Uncharacterized protein</fullName>
    </submittedName>
</protein>
<keyword evidence="3" id="KW-1185">Reference proteome</keyword>
<feature type="region of interest" description="Disordered" evidence="1">
    <location>
        <begin position="1"/>
        <end position="36"/>
    </location>
</feature>
<feature type="region of interest" description="Disordered" evidence="1">
    <location>
        <begin position="113"/>
        <end position="142"/>
    </location>
</feature>
<evidence type="ECO:0000313" key="3">
    <source>
        <dbReference type="Proteomes" id="UP000299084"/>
    </source>
</evidence>
<feature type="region of interest" description="Disordered" evidence="1">
    <location>
        <begin position="406"/>
        <end position="431"/>
    </location>
</feature>
<dbReference type="EMBL" id="JWIN03000001">
    <property type="protein sequence ID" value="KAB1283671.1"/>
    <property type="molecule type" value="Genomic_DNA"/>
</dbReference>
<evidence type="ECO:0000313" key="2">
    <source>
        <dbReference type="EMBL" id="KAB1283671.1"/>
    </source>
</evidence>
<feature type="compositionally biased region" description="Basic and acidic residues" evidence="1">
    <location>
        <begin position="489"/>
        <end position="501"/>
    </location>
</feature>
<accession>A0A5N4EJK1</accession>
<dbReference type="AlphaFoldDB" id="A0A5N4EJK1"/>
<proteinExistence type="predicted"/>
<dbReference type="Proteomes" id="UP000299084">
    <property type="component" value="Unassembled WGS sequence"/>
</dbReference>
<reference evidence="2 3" key="1">
    <citation type="journal article" date="2019" name="Mol. Ecol. Resour.">
        <title>Improving Illumina assemblies with Hi-C and long reads: an example with the North African dromedary.</title>
        <authorList>
            <person name="Elbers J.P."/>
            <person name="Rogers M.F."/>
            <person name="Perelman P.L."/>
            <person name="Proskuryakova A.A."/>
            <person name="Serdyukova N.A."/>
            <person name="Johnson W.E."/>
            <person name="Horin P."/>
            <person name="Corander J."/>
            <person name="Murphy D."/>
            <person name="Burger P.A."/>
        </authorList>
    </citation>
    <scope>NUCLEOTIDE SEQUENCE [LARGE SCALE GENOMIC DNA]</scope>
    <source>
        <strain evidence="2">Drom800</strain>
        <tissue evidence="2">Blood</tissue>
    </source>
</reference>
<feature type="compositionally biased region" description="Polar residues" evidence="1">
    <location>
        <begin position="472"/>
        <end position="488"/>
    </location>
</feature>
<feature type="region of interest" description="Disordered" evidence="1">
    <location>
        <begin position="461"/>
        <end position="501"/>
    </location>
</feature>